<dbReference type="Proteomes" id="UP000751190">
    <property type="component" value="Unassembled WGS sequence"/>
</dbReference>
<evidence type="ECO:0000256" key="9">
    <source>
        <dbReference type="RuleBase" id="RU361189"/>
    </source>
</evidence>
<keyword evidence="5 9" id="KW-0375">Hydrogen ion transport</keyword>
<evidence type="ECO:0000256" key="5">
    <source>
        <dbReference type="ARBA" id="ARBA00022781"/>
    </source>
</evidence>
<evidence type="ECO:0000256" key="8">
    <source>
        <dbReference type="ARBA" id="ARBA00023136"/>
    </source>
</evidence>
<feature type="transmembrane region" description="Helical" evidence="9">
    <location>
        <begin position="544"/>
        <end position="567"/>
    </location>
</feature>
<dbReference type="PANTHER" id="PTHR11629:SF63">
    <property type="entry name" value="V-TYPE PROTON ATPASE SUBUNIT A"/>
    <property type="match status" value="1"/>
</dbReference>
<reference evidence="11" key="1">
    <citation type="submission" date="2021-05" db="EMBL/GenBank/DDBJ databases">
        <title>The genome of the haptophyte Pavlova lutheri (Diacronema luteri, Pavlovales) - a model for lipid biosynthesis in eukaryotic algae.</title>
        <authorList>
            <person name="Hulatt C.J."/>
            <person name="Posewitz M.C."/>
        </authorList>
    </citation>
    <scope>NUCLEOTIDE SEQUENCE</scope>
    <source>
        <strain evidence="11">NIVA-4/92</strain>
    </source>
</reference>
<dbReference type="GO" id="GO:0000220">
    <property type="term" value="C:vacuolar proton-transporting V-type ATPase, V0 domain"/>
    <property type="evidence" value="ECO:0007669"/>
    <property type="project" value="InterPro"/>
</dbReference>
<sequence length="801" mass="89271">MGTIFRSEKMQLVQMIVQNDAAHAVVEAFGEEGIIEFRDLNHGQPFHKRAFTDEVKRCEDVQRKLAALKHALEADGVAIAEAAKESMSAAELAGVLAEKEEELNHMQMQELMLKKNHNALLEQRHVLELGAGIYAAQAPGSSMSAGGAELEITDFASSTATSMLSYIAGVMPRLSMASFQRVIFRATRGNAAVYSKAIDETLHSYDLKSGETEAVEKDFFMIFVAGDVLKSKISKIATYFDGTLYAYPDMAADKAAMKREVLKRLGESSEILRTTAQMKTAMLTDVGAHFASWNFTICKDKMIYDTFNKFDYDVRRKVFVADAWVPESKVYDVYKTLSAATAKAGVETRPVLNLIETKATPPTHLPVDKMVYGFQALVNTYGTPRYREVNAGAFAVILFPFLFGIMFGDLGHGTLLMLFGLSMIRNEASFEGKKLDDLVEMCYGGRYVIFLNGCFGMYVGLIYNEAFACPMSIWGSGYDRDKETIIHPPIFGVEPAWHHATNKISFFNSFKMKISIIVGVLQMTFGIFLSLLNHLEYRNYKKVVFQFLPELGFFGSIFGYLIFLIFYKWSVPWVELGKPAPSLLTTLINMFMSPGAVALPENAELLLFQGQADVEAVLILVALVCVPLLLFPIPFLESCEHEAALKKKLAYKALEGGSAHEEAAVHEEGEHEFSFGDAFVHQAIHTIEFVLGSISNTASYLRLWALSLAHSQLSELFWEKLLVEGALEPKGSSAANMIGCWVAVIMWIVISFMVLMVMENLSSFLHALRLQWVEFQGKFYSGDGIRFVAFDFKTIGEESSE</sequence>
<comment type="subcellular location">
    <subcellularLocation>
        <location evidence="1">Membrane</location>
        <topology evidence="1">Multi-pass membrane protein</topology>
    </subcellularLocation>
</comment>
<evidence type="ECO:0000313" key="11">
    <source>
        <dbReference type="EMBL" id="KAG8465088.1"/>
    </source>
</evidence>
<name>A0A8J5XIH9_DIALT</name>
<comment type="function">
    <text evidence="9">Essential component of the vacuolar proton pump (V-ATPase), a multimeric enzyme that catalyzes the translocation of protons across the membranes. Required for assembly and activity of the V-ATPase.</text>
</comment>
<dbReference type="InterPro" id="IPR026028">
    <property type="entry name" value="V-type_ATPase_116kDa_su_euka"/>
</dbReference>
<organism evidence="11 12">
    <name type="scientific">Diacronema lutheri</name>
    <name type="common">Unicellular marine alga</name>
    <name type="synonym">Monochrysis lutheri</name>
    <dbReference type="NCBI Taxonomy" id="2081491"/>
    <lineage>
        <taxon>Eukaryota</taxon>
        <taxon>Haptista</taxon>
        <taxon>Haptophyta</taxon>
        <taxon>Pavlovophyceae</taxon>
        <taxon>Pavlovales</taxon>
        <taxon>Pavlovaceae</taxon>
        <taxon>Diacronema</taxon>
    </lineage>
</organism>
<keyword evidence="3 9" id="KW-0813">Transport</keyword>
<dbReference type="GO" id="GO:0007035">
    <property type="term" value="P:vacuolar acidification"/>
    <property type="evidence" value="ECO:0007669"/>
    <property type="project" value="TreeGrafter"/>
</dbReference>
<feature type="transmembrane region" description="Helical" evidence="9">
    <location>
        <begin position="617"/>
        <end position="636"/>
    </location>
</feature>
<feature type="coiled-coil region" evidence="10">
    <location>
        <begin position="89"/>
        <end position="116"/>
    </location>
</feature>
<evidence type="ECO:0000256" key="1">
    <source>
        <dbReference type="ARBA" id="ARBA00004141"/>
    </source>
</evidence>
<feature type="transmembrane region" description="Helical" evidence="9">
    <location>
        <begin position="444"/>
        <end position="463"/>
    </location>
</feature>
<keyword evidence="7 9" id="KW-0406">Ion transport</keyword>
<keyword evidence="8 9" id="KW-0472">Membrane</keyword>
<evidence type="ECO:0000256" key="10">
    <source>
        <dbReference type="SAM" id="Coils"/>
    </source>
</evidence>
<dbReference type="PANTHER" id="PTHR11629">
    <property type="entry name" value="VACUOLAR PROTON ATPASES"/>
    <property type="match status" value="1"/>
</dbReference>
<feature type="transmembrane region" description="Helical" evidence="9">
    <location>
        <begin position="738"/>
        <end position="758"/>
    </location>
</feature>
<keyword evidence="10" id="KW-0175">Coiled coil</keyword>
<comment type="caution">
    <text evidence="11">The sequence shown here is derived from an EMBL/GenBank/DDBJ whole genome shotgun (WGS) entry which is preliminary data.</text>
</comment>
<proteinExistence type="inferred from homology"/>
<comment type="similarity">
    <text evidence="2 9">Belongs to the V-ATPase 116 kDa subunit family.</text>
</comment>
<evidence type="ECO:0000256" key="4">
    <source>
        <dbReference type="ARBA" id="ARBA00022692"/>
    </source>
</evidence>
<dbReference type="AlphaFoldDB" id="A0A8J5XIH9"/>
<keyword evidence="6 9" id="KW-1133">Transmembrane helix</keyword>
<dbReference type="GO" id="GO:0046961">
    <property type="term" value="F:proton-transporting ATPase activity, rotational mechanism"/>
    <property type="evidence" value="ECO:0007669"/>
    <property type="project" value="InterPro"/>
</dbReference>
<gene>
    <name evidence="11" type="ORF">KFE25_012451</name>
</gene>
<protein>
    <recommendedName>
        <fullName evidence="9">V-type proton ATPase subunit a</fullName>
    </recommendedName>
</protein>
<dbReference type="OrthoDB" id="10264220at2759"/>
<evidence type="ECO:0000256" key="7">
    <source>
        <dbReference type="ARBA" id="ARBA00023065"/>
    </source>
</evidence>
<evidence type="ECO:0000256" key="3">
    <source>
        <dbReference type="ARBA" id="ARBA00022448"/>
    </source>
</evidence>
<keyword evidence="12" id="KW-1185">Reference proteome</keyword>
<evidence type="ECO:0000256" key="2">
    <source>
        <dbReference type="ARBA" id="ARBA00009904"/>
    </source>
</evidence>
<evidence type="ECO:0000256" key="6">
    <source>
        <dbReference type="ARBA" id="ARBA00022989"/>
    </source>
</evidence>
<dbReference type="Pfam" id="PF01496">
    <property type="entry name" value="V_ATPase_I"/>
    <property type="match status" value="1"/>
</dbReference>
<feature type="transmembrane region" description="Helical" evidence="9">
    <location>
        <begin position="394"/>
        <end position="424"/>
    </location>
</feature>
<dbReference type="InterPro" id="IPR002490">
    <property type="entry name" value="V-ATPase_116kDa_su"/>
</dbReference>
<dbReference type="PIRSF" id="PIRSF001293">
    <property type="entry name" value="ATP6V0A1"/>
    <property type="match status" value="1"/>
</dbReference>
<feature type="transmembrane region" description="Helical" evidence="9">
    <location>
        <begin position="514"/>
        <end position="532"/>
    </location>
</feature>
<evidence type="ECO:0000313" key="12">
    <source>
        <dbReference type="Proteomes" id="UP000751190"/>
    </source>
</evidence>
<accession>A0A8J5XIH9</accession>
<dbReference type="GO" id="GO:0051117">
    <property type="term" value="F:ATPase binding"/>
    <property type="evidence" value="ECO:0007669"/>
    <property type="project" value="TreeGrafter"/>
</dbReference>
<dbReference type="OMA" id="PKESAWE"/>
<dbReference type="EMBL" id="JAGTXO010000011">
    <property type="protein sequence ID" value="KAG8465088.1"/>
    <property type="molecule type" value="Genomic_DNA"/>
</dbReference>
<keyword evidence="4 9" id="KW-0812">Transmembrane</keyword>